<reference evidence="3" key="1">
    <citation type="submission" date="2016-10" db="EMBL/GenBank/DDBJ databases">
        <authorList>
            <person name="de Groot N.N."/>
        </authorList>
    </citation>
    <scope>NUCLEOTIDE SEQUENCE</scope>
</reference>
<evidence type="ECO:0000313" key="3">
    <source>
        <dbReference type="EMBL" id="SFV64403.1"/>
    </source>
</evidence>
<proteinExistence type="predicted"/>
<dbReference type="InterPro" id="IPR028949">
    <property type="entry name" value="Ntox15"/>
</dbReference>
<organism evidence="3">
    <name type="scientific">hydrothermal vent metagenome</name>
    <dbReference type="NCBI Taxonomy" id="652676"/>
    <lineage>
        <taxon>unclassified sequences</taxon>
        <taxon>metagenomes</taxon>
        <taxon>ecological metagenomes</taxon>
    </lineage>
</organism>
<feature type="region of interest" description="Disordered" evidence="1">
    <location>
        <begin position="29"/>
        <end position="59"/>
    </location>
</feature>
<name>A0A1W1CFD3_9ZZZZ</name>
<feature type="region of interest" description="Disordered" evidence="1">
    <location>
        <begin position="181"/>
        <end position="203"/>
    </location>
</feature>
<feature type="compositionally biased region" description="Basic and acidic residues" evidence="1">
    <location>
        <begin position="75"/>
        <end position="89"/>
    </location>
</feature>
<sequence>MAADGLNDLRLIEDELSKAMDNYNILDTQEKDCKEREQKRASAQKTGEGGNKVKGNPGKLKKKKVKCFCPGDHDKGGRDEYDKQLKHQQDGINNTSVDDYIKNRKEVTGKNICGDLDKKGKYAEDTKEGIIERKGSVTSKATTEWKKKLRTTYKKEFRKKGYSPRKAASLTETKINRDIRGAIGTQKISKKTKQPIFKKDGSKDMHYSNGQNALHNQDRVAGGFDRVGTVGENGKTTYSAKDFGTADVNQEVGRSWNYNIEENGKKTTRAMSMDKEACKAEKNEDGKEKMNVELRACGKKEAKKNGCHKK</sequence>
<feature type="region of interest" description="Disordered" evidence="1">
    <location>
        <begin position="75"/>
        <end position="97"/>
    </location>
</feature>
<feature type="domain" description="Novel toxin 15" evidence="2">
    <location>
        <begin position="161"/>
        <end position="297"/>
    </location>
</feature>
<evidence type="ECO:0000259" key="2">
    <source>
        <dbReference type="Pfam" id="PF15604"/>
    </source>
</evidence>
<accession>A0A1W1CFD3</accession>
<feature type="domain" description="Novel toxin 15" evidence="2">
    <location>
        <begin position="79"/>
        <end position="106"/>
    </location>
</feature>
<dbReference type="AlphaFoldDB" id="A0A1W1CFD3"/>
<dbReference type="EMBL" id="FPHF01000076">
    <property type="protein sequence ID" value="SFV64403.1"/>
    <property type="molecule type" value="Genomic_DNA"/>
</dbReference>
<dbReference type="Pfam" id="PF15604">
    <property type="entry name" value="Ntox15"/>
    <property type="match status" value="2"/>
</dbReference>
<evidence type="ECO:0000256" key="1">
    <source>
        <dbReference type="SAM" id="MobiDB-lite"/>
    </source>
</evidence>
<protein>
    <recommendedName>
        <fullName evidence="2">Novel toxin 15 domain-containing protein</fullName>
    </recommendedName>
</protein>
<feature type="compositionally biased region" description="Basic and acidic residues" evidence="1">
    <location>
        <begin position="29"/>
        <end position="40"/>
    </location>
</feature>
<gene>
    <name evidence="3" type="ORF">MNB_SM-4-1159</name>
</gene>